<gene>
    <name evidence="1" type="ORF">FPL14_28655</name>
</gene>
<evidence type="ECO:0000313" key="2">
    <source>
        <dbReference type="Proteomes" id="UP000515679"/>
    </source>
</evidence>
<dbReference type="KEGG" id="cchl:FPL14_28655"/>
<sequence length="285" mass="32182">MTRLRNIAFVFPSANESEQQWNRTFNRLIAGIPSVSDNGIPPSSPSFSDTALPNTGFRTGSQSSPAIVLETDRNIQLKVGNILIKSAASGDRDQFLPDEGIESPVAFKTTPIGNTIFYLHEQLQGHIIGIDHTGVNVPVVSTEPSEWNQLISGLSGICNLYRYPGQQWPFIIPADSEEFEKDITRFDVKRTPKFELVYDQYADKPIFQFALETNLTKEQLESMFPEPHGFSIPSLAHIFRSIFVQHPWEDELSIRFDLYYRPASTELTDWATGEWLVREGGRVNS</sequence>
<organism evidence="1 2">
    <name type="scientific">Cohnella cholangitidis</name>
    <dbReference type="NCBI Taxonomy" id="2598458"/>
    <lineage>
        <taxon>Bacteria</taxon>
        <taxon>Bacillati</taxon>
        <taxon>Bacillota</taxon>
        <taxon>Bacilli</taxon>
        <taxon>Bacillales</taxon>
        <taxon>Paenibacillaceae</taxon>
        <taxon>Cohnella</taxon>
    </lineage>
</organism>
<accession>A0A7G5C664</accession>
<dbReference type="RefSeq" id="WP_182300987.1">
    <property type="nucleotide sequence ID" value="NZ_CP041969.1"/>
</dbReference>
<name>A0A7G5C664_9BACL</name>
<dbReference type="Proteomes" id="UP000515679">
    <property type="component" value="Chromosome"/>
</dbReference>
<keyword evidence="2" id="KW-1185">Reference proteome</keyword>
<reference evidence="1 2" key="1">
    <citation type="submission" date="2019-07" db="EMBL/GenBank/DDBJ databases">
        <authorList>
            <person name="Kim J.K."/>
            <person name="Cheong H.-M."/>
            <person name="Choi Y."/>
            <person name="Hwang K.J."/>
            <person name="Lee S."/>
            <person name="Choi C."/>
        </authorList>
    </citation>
    <scope>NUCLEOTIDE SEQUENCE [LARGE SCALE GENOMIC DNA]</scope>
    <source>
        <strain evidence="1 2">KS 22</strain>
    </source>
</reference>
<protein>
    <submittedName>
        <fullName evidence="1">Uncharacterized protein</fullName>
    </submittedName>
</protein>
<evidence type="ECO:0000313" key="1">
    <source>
        <dbReference type="EMBL" id="QMV44698.1"/>
    </source>
</evidence>
<dbReference type="AlphaFoldDB" id="A0A7G5C664"/>
<dbReference type="EMBL" id="CP041969">
    <property type="protein sequence ID" value="QMV44698.1"/>
    <property type="molecule type" value="Genomic_DNA"/>
</dbReference>
<proteinExistence type="predicted"/>